<keyword evidence="4" id="KW-1185">Reference proteome</keyword>
<name>A0A3S4UVG7_9ACTN</name>
<evidence type="ECO:0000259" key="2">
    <source>
        <dbReference type="Pfam" id="PF22552"/>
    </source>
</evidence>
<evidence type="ECO:0000256" key="1">
    <source>
        <dbReference type="SAM" id="MobiDB-lite"/>
    </source>
</evidence>
<organism evidence="3 4">
    <name type="scientific">Arachnia propionica</name>
    <dbReference type="NCBI Taxonomy" id="1750"/>
    <lineage>
        <taxon>Bacteria</taxon>
        <taxon>Bacillati</taxon>
        <taxon>Actinomycetota</taxon>
        <taxon>Actinomycetes</taxon>
        <taxon>Propionibacteriales</taxon>
        <taxon>Propionibacteriaceae</taxon>
        <taxon>Arachnia</taxon>
    </lineage>
</organism>
<evidence type="ECO:0000313" key="4">
    <source>
        <dbReference type="Proteomes" id="UP000273044"/>
    </source>
</evidence>
<dbReference type="GeneID" id="64407590"/>
<dbReference type="EMBL" id="LR134406">
    <property type="protein sequence ID" value="VEH70836.1"/>
    <property type="molecule type" value="Genomic_DNA"/>
</dbReference>
<accession>A0A3S4UVG7</accession>
<dbReference type="RefSeq" id="WP_061788442.1">
    <property type="nucleotide sequence ID" value="NZ_LR134406.1"/>
</dbReference>
<reference evidence="3 4" key="1">
    <citation type="submission" date="2018-12" db="EMBL/GenBank/DDBJ databases">
        <authorList>
            <consortium name="Pathogen Informatics"/>
        </authorList>
    </citation>
    <scope>NUCLEOTIDE SEQUENCE [LARGE SCALE GENOMIC DNA]</scope>
    <source>
        <strain evidence="3 4">NCTC12967</strain>
    </source>
</reference>
<dbReference type="Proteomes" id="UP000273044">
    <property type="component" value="Chromosome"/>
</dbReference>
<dbReference type="InterPro" id="IPR054344">
    <property type="entry name" value="TY-Chap_N"/>
</dbReference>
<dbReference type="Pfam" id="PF22552">
    <property type="entry name" value="TY-Chap3"/>
    <property type="match status" value="1"/>
</dbReference>
<gene>
    <name evidence="3" type="ORF">NCTC12967_02142</name>
</gene>
<protein>
    <recommendedName>
        <fullName evidence="2">TY-Chap N-terminal domain-containing protein</fullName>
    </recommendedName>
</protein>
<dbReference type="AlphaFoldDB" id="A0A3S4UVG7"/>
<feature type="region of interest" description="Disordered" evidence="1">
    <location>
        <begin position="143"/>
        <end position="165"/>
    </location>
</feature>
<proteinExistence type="predicted"/>
<sequence>MMWDEFEKRLFSTVMAFPSHTILIVGVPDQAGKAGTPFVQFGGIYAFGHNTTMTAELSMLNAGNQRVVFTDAQQAEFRELGFAPDEDGFTWKQELPWPTPSVIIRNVVRACVIRLRDIGGVDSPKRLVYKAWSYPDYRDEIPEEERSVGTDELDLPTLGLQREHT</sequence>
<evidence type="ECO:0000313" key="3">
    <source>
        <dbReference type="EMBL" id="VEH70836.1"/>
    </source>
</evidence>
<feature type="domain" description="TY-Chap N-terminal" evidence="2">
    <location>
        <begin position="2"/>
        <end position="127"/>
    </location>
</feature>